<sequence length="75" mass="7911">MEEPLRAGDRVVLRYRLSEAEVAAAPDGPHLTDVVGVLTQVGADAVVVDSRRGPVTVARSAVVLAKRLPPALPRC</sequence>
<dbReference type="AlphaFoldDB" id="A0A5C5BBF1"/>
<feature type="domain" description="Histone acetyltransferase Rv0428c-like SH3" evidence="1">
    <location>
        <begin position="7"/>
        <end position="66"/>
    </location>
</feature>
<evidence type="ECO:0000313" key="2">
    <source>
        <dbReference type="EMBL" id="TNU73517.1"/>
    </source>
</evidence>
<comment type="caution">
    <text evidence="2">The sequence shown here is derived from an EMBL/GenBank/DDBJ whole genome shotgun (WGS) entry which is preliminary data.</text>
</comment>
<evidence type="ECO:0000259" key="1">
    <source>
        <dbReference type="Pfam" id="PF24551"/>
    </source>
</evidence>
<proteinExistence type="predicted"/>
<dbReference type="Proteomes" id="UP000313849">
    <property type="component" value="Unassembled WGS sequence"/>
</dbReference>
<dbReference type="RefSeq" id="WP_139987248.1">
    <property type="nucleotide sequence ID" value="NZ_VENP01000042.1"/>
</dbReference>
<gene>
    <name evidence="2" type="ORF">FH969_10880</name>
</gene>
<dbReference type="EMBL" id="VENP01000042">
    <property type="protein sequence ID" value="TNU73517.1"/>
    <property type="molecule type" value="Genomic_DNA"/>
</dbReference>
<dbReference type="InterPro" id="IPR056934">
    <property type="entry name" value="SH3_Rv0428c"/>
</dbReference>
<dbReference type="OrthoDB" id="3631934at2"/>
<name>A0A5C5BBF1_9MICO</name>
<reference evidence="2 3" key="1">
    <citation type="submission" date="2019-06" db="EMBL/GenBank/DDBJ databases">
        <title>Draft genome sequence of Miniimonas arenae KCTC 19750T isolated from sea sand.</title>
        <authorList>
            <person name="Park S.-J."/>
        </authorList>
    </citation>
    <scope>NUCLEOTIDE SEQUENCE [LARGE SCALE GENOMIC DNA]</scope>
    <source>
        <strain evidence="2 3">KCTC 19750</strain>
    </source>
</reference>
<dbReference type="Pfam" id="PF24551">
    <property type="entry name" value="SH3_Rv0428c"/>
    <property type="match status" value="1"/>
</dbReference>
<evidence type="ECO:0000313" key="3">
    <source>
        <dbReference type="Proteomes" id="UP000313849"/>
    </source>
</evidence>
<organism evidence="2 3">
    <name type="scientific">Miniimonas arenae</name>
    <dbReference type="NCBI Taxonomy" id="676201"/>
    <lineage>
        <taxon>Bacteria</taxon>
        <taxon>Bacillati</taxon>
        <taxon>Actinomycetota</taxon>
        <taxon>Actinomycetes</taxon>
        <taxon>Micrococcales</taxon>
        <taxon>Beutenbergiaceae</taxon>
        <taxon>Miniimonas</taxon>
    </lineage>
</organism>
<accession>A0A5C5BBF1</accession>
<keyword evidence="3" id="KW-1185">Reference proteome</keyword>
<protein>
    <recommendedName>
        <fullName evidence="1">Histone acetyltransferase Rv0428c-like SH3 domain-containing protein</fullName>
    </recommendedName>
</protein>